<dbReference type="AlphaFoldDB" id="A0A3R7J8J9"/>
<proteinExistence type="predicted"/>
<reference evidence="1 2" key="1">
    <citation type="journal article" date="2014" name="Genome Announc.">
        <title>Draft Genome Sequence of Streptomyces fradiae ATCC 19609, a Strain Highly Sensitive to Antibiotics.</title>
        <authorList>
            <person name="Bekker O.B."/>
            <person name="Klimina K.M."/>
            <person name="Vatlin A.A."/>
            <person name="Zakharevich N.V."/>
            <person name="Kasianov A.S."/>
            <person name="Danilenko V.N."/>
        </authorList>
    </citation>
    <scope>NUCLEOTIDE SEQUENCE [LARGE SCALE GENOMIC DNA]</scope>
    <source>
        <strain evidence="1 2">ATCC 19609</strain>
    </source>
</reference>
<keyword evidence="2" id="KW-1185">Reference proteome</keyword>
<accession>A0A3R7J8J9</accession>
<dbReference type="OrthoDB" id="4173012at2"/>
<comment type="caution">
    <text evidence="1">The sequence shown here is derived from an EMBL/GenBank/DDBJ whole genome shotgun (WGS) entry which is preliminary data.</text>
</comment>
<name>A0A3R7J8J9_9ACTN</name>
<evidence type="ECO:0000313" key="2">
    <source>
        <dbReference type="Proteomes" id="UP000028058"/>
    </source>
</evidence>
<protein>
    <submittedName>
        <fullName evidence="1">Uncharacterized protein</fullName>
    </submittedName>
</protein>
<dbReference type="RefSeq" id="WP_043472472.1">
    <property type="nucleotide sequence ID" value="NZ_CP134822.1"/>
</dbReference>
<gene>
    <name evidence="1" type="ORF">SFRA_000025</name>
</gene>
<dbReference type="EMBL" id="JNAD02000001">
    <property type="protein sequence ID" value="RKM98711.1"/>
    <property type="molecule type" value="Genomic_DNA"/>
</dbReference>
<sequence length="176" mass="18974">MADPITLAALSALALSEGVKFLYGQAGEVLRQRRERKAAAVELPTELFESSGGTLQPDLARADELEPELRQLRQSLSEYGQGVDEIDPQDGPTVELVHALRRTLETIYRRPIVFVGESKQDDGIDLTSDASVKEVRGYVAAVRARTIRSGSIKASLRADSVEQGGQAIGLDVGDIG</sequence>
<organism evidence="1 2">
    <name type="scientific">Streptomyces xinghaiensis</name>
    <dbReference type="NCBI Taxonomy" id="1038928"/>
    <lineage>
        <taxon>Bacteria</taxon>
        <taxon>Bacillati</taxon>
        <taxon>Actinomycetota</taxon>
        <taxon>Actinomycetes</taxon>
        <taxon>Kitasatosporales</taxon>
        <taxon>Streptomycetaceae</taxon>
        <taxon>Streptomyces</taxon>
    </lineage>
</organism>
<evidence type="ECO:0000313" key="1">
    <source>
        <dbReference type="EMBL" id="RKM98711.1"/>
    </source>
</evidence>
<dbReference type="Proteomes" id="UP000028058">
    <property type="component" value="Unassembled WGS sequence"/>
</dbReference>